<evidence type="ECO:0000259" key="3">
    <source>
        <dbReference type="Pfam" id="PF01648"/>
    </source>
</evidence>
<accession>A0A9X1HQ42</accession>
<dbReference type="GO" id="GO:0005829">
    <property type="term" value="C:cytosol"/>
    <property type="evidence" value="ECO:0007669"/>
    <property type="project" value="TreeGrafter"/>
</dbReference>
<dbReference type="InterPro" id="IPR008278">
    <property type="entry name" value="4-PPantetheinyl_Trfase_dom"/>
</dbReference>
<dbReference type="SUPFAM" id="SSF56214">
    <property type="entry name" value="4'-phosphopantetheinyl transferase"/>
    <property type="match status" value="2"/>
</dbReference>
<dbReference type="Gene3D" id="3.90.470.20">
    <property type="entry name" value="4'-phosphopantetheinyl transferase domain"/>
    <property type="match status" value="1"/>
</dbReference>
<dbReference type="Pfam" id="PF01648">
    <property type="entry name" value="ACPS"/>
    <property type="match status" value="1"/>
</dbReference>
<dbReference type="RefSeq" id="WP_225697253.1">
    <property type="nucleotide sequence ID" value="NZ_JAIXNE010000001.1"/>
</dbReference>
<reference evidence="4" key="1">
    <citation type="submission" date="2021-09" db="EMBL/GenBank/DDBJ databases">
        <title>Fulvivirga sp. isolated from coastal sediment.</title>
        <authorList>
            <person name="Yu H."/>
        </authorList>
    </citation>
    <scope>NUCLEOTIDE SEQUENCE</scope>
    <source>
        <strain evidence="4">1062</strain>
    </source>
</reference>
<comment type="caution">
    <text evidence="4">The sequence shown here is derived from an EMBL/GenBank/DDBJ whole genome shotgun (WGS) entry which is preliminary data.</text>
</comment>
<sequence length="212" mass="24666">MPLLELKGVGKERLLGLYKIEEQYDELLEALNPDELDRELLESYSNVQKKQEWLAARLLLRYICEFLGLEYQGTRKDSNGKPFLQGHALQISLSHSFPYVAVVADPSMDVGIDLEQPKEKLQKIAPRFLDERELELCMNLNQEALCIFWCAKEALYKVYSKKGLNFRNEIHLYPQGEFPWKKLLGVIDKNGEEARYLLQSEQGSDYIMVYNI</sequence>
<dbReference type="InterPro" id="IPR050559">
    <property type="entry name" value="P-Pant_transferase_sf"/>
</dbReference>
<dbReference type="InterPro" id="IPR037143">
    <property type="entry name" value="4-PPantetheinyl_Trfase_dom_sf"/>
</dbReference>
<proteinExistence type="inferred from homology"/>
<feature type="domain" description="4'-phosphopantetheinyl transferase" evidence="3">
    <location>
        <begin position="110"/>
        <end position="166"/>
    </location>
</feature>
<protein>
    <submittedName>
        <fullName evidence="4">4'-phosphopantetheinyl transferase superfamily protein</fullName>
    </submittedName>
</protein>
<dbReference type="GO" id="GO:0019878">
    <property type="term" value="P:lysine biosynthetic process via aminoadipic acid"/>
    <property type="evidence" value="ECO:0007669"/>
    <property type="project" value="TreeGrafter"/>
</dbReference>
<dbReference type="PANTHER" id="PTHR12215">
    <property type="entry name" value="PHOSPHOPANTETHEINE TRANSFERASE"/>
    <property type="match status" value="1"/>
</dbReference>
<organism evidence="4 5">
    <name type="scientific">Fulvivirga sedimenti</name>
    <dbReference type="NCBI Taxonomy" id="2879465"/>
    <lineage>
        <taxon>Bacteria</taxon>
        <taxon>Pseudomonadati</taxon>
        <taxon>Bacteroidota</taxon>
        <taxon>Cytophagia</taxon>
        <taxon>Cytophagales</taxon>
        <taxon>Fulvivirgaceae</taxon>
        <taxon>Fulvivirga</taxon>
    </lineage>
</organism>
<evidence type="ECO:0000256" key="2">
    <source>
        <dbReference type="ARBA" id="ARBA00022679"/>
    </source>
</evidence>
<gene>
    <name evidence="4" type="ORF">LDX50_04695</name>
</gene>
<keyword evidence="5" id="KW-1185">Reference proteome</keyword>
<evidence type="ECO:0000313" key="4">
    <source>
        <dbReference type="EMBL" id="MCA6074152.1"/>
    </source>
</evidence>
<evidence type="ECO:0000256" key="1">
    <source>
        <dbReference type="ARBA" id="ARBA00010990"/>
    </source>
</evidence>
<name>A0A9X1HQ42_9BACT</name>
<dbReference type="AlphaFoldDB" id="A0A9X1HQ42"/>
<dbReference type="EMBL" id="JAIXNE010000001">
    <property type="protein sequence ID" value="MCA6074152.1"/>
    <property type="molecule type" value="Genomic_DNA"/>
</dbReference>
<dbReference type="GO" id="GO:0000287">
    <property type="term" value="F:magnesium ion binding"/>
    <property type="evidence" value="ECO:0007669"/>
    <property type="project" value="InterPro"/>
</dbReference>
<comment type="similarity">
    <text evidence="1">Belongs to the P-Pant transferase superfamily. Gsp/Sfp/HetI/AcpT family.</text>
</comment>
<keyword evidence="2 4" id="KW-0808">Transferase</keyword>
<dbReference type="GO" id="GO:0008897">
    <property type="term" value="F:holo-[acyl-carrier-protein] synthase activity"/>
    <property type="evidence" value="ECO:0007669"/>
    <property type="project" value="InterPro"/>
</dbReference>
<dbReference type="Proteomes" id="UP001139409">
    <property type="component" value="Unassembled WGS sequence"/>
</dbReference>
<dbReference type="PANTHER" id="PTHR12215:SF10">
    <property type="entry name" value="L-AMINOADIPATE-SEMIALDEHYDE DEHYDROGENASE-PHOSPHOPANTETHEINYL TRANSFERASE"/>
    <property type="match status" value="1"/>
</dbReference>
<evidence type="ECO:0000313" key="5">
    <source>
        <dbReference type="Proteomes" id="UP001139409"/>
    </source>
</evidence>